<comment type="caution">
    <text evidence="2">The sequence shown here is derived from an EMBL/GenBank/DDBJ whole genome shotgun (WGS) entry which is preliminary data.</text>
</comment>
<evidence type="ECO:0000313" key="3">
    <source>
        <dbReference type="Proteomes" id="UP000029640"/>
    </source>
</evidence>
<proteinExistence type="predicted"/>
<dbReference type="eggNOG" id="COG3152">
    <property type="taxonomic scope" value="Bacteria"/>
</dbReference>
<dbReference type="RefSeq" id="WP_035517352.1">
    <property type="nucleotide sequence ID" value="NZ_KN234778.1"/>
</dbReference>
<feature type="region of interest" description="Disordered" evidence="1">
    <location>
        <begin position="148"/>
        <end position="220"/>
    </location>
</feature>
<keyword evidence="3" id="KW-1185">Reference proteome</keyword>
<evidence type="ECO:0000256" key="1">
    <source>
        <dbReference type="SAM" id="MobiDB-lite"/>
    </source>
</evidence>
<evidence type="ECO:0000313" key="2">
    <source>
        <dbReference type="EMBL" id="KGE03323.1"/>
    </source>
</evidence>
<dbReference type="STRING" id="1265313.HRUBRA_02073"/>
<feature type="compositionally biased region" description="Basic and acidic residues" evidence="1">
    <location>
        <begin position="197"/>
        <end position="206"/>
    </location>
</feature>
<gene>
    <name evidence="2" type="ORF">HRUBRA_02073</name>
</gene>
<accession>A0A095VQC0</accession>
<organism evidence="2 3">
    <name type="scientific">Pseudohaliea rubra DSM 19751</name>
    <dbReference type="NCBI Taxonomy" id="1265313"/>
    <lineage>
        <taxon>Bacteria</taxon>
        <taxon>Pseudomonadati</taxon>
        <taxon>Pseudomonadota</taxon>
        <taxon>Gammaproteobacteria</taxon>
        <taxon>Cellvibrionales</taxon>
        <taxon>Halieaceae</taxon>
        <taxon>Pseudohaliea</taxon>
    </lineage>
</organism>
<sequence length="220" mass="23111">MDDETFNIYYAGELLEGHDAASVRQGLAVLFNASDATLDKLFSGATHLIRRDLDRAQAQRYKAAMERAGARPRLSRNSAGGEVSLSLAPAGSEVLRPEERRAAAPVDVNTSDLSLAPVGERLAPEATAPPPAPATSALTVAPADENIPGLARGALPPPPDVSALSLAGVEQSAADPPRIPEPVTPPDLQLAETGADVLEKRYRRTAEPPPPATDHLELEP</sequence>
<dbReference type="HOGENOM" id="CLU_088897_0_0_6"/>
<reference evidence="2 3" key="1">
    <citation type="journal article" date="2014" name="Genome Announc.">
        <title>Genome Sequence of Gammaproteobacterial Pseudohaliea rubra Type Strain DSM 19751, Isolated from Coastal Seawater of the Mediterranean Sea.</title>
        <authorList>
            <person name="Spring S."/>
            <person name="Fiebig A."/>
            <person name="Riedel T."/>
            <person name="Goker M."/>
            <person name="Klenk H.P."/>
        </authorList>
    </citation>
    <scope>NUCLEOTIDE SEQUENCE [LARGE SCALE GENOMIC DNA]</scope>
    <source>
        <strain evidence="2 3">DSM 19751</strain>
    </source>
</reference>
<dbReference type="AlphaFoldDB" id="A0A095VQC0"/>
<protein>
    <submittedName>
        <fullName evidence="2">Uncharacterized protein</fullName>
    </submittedName>
</protein>
<dbReference type="EMBL" id="AUVB01000058">
    <property type="protein sequence ID" value="KGE03323.1"/>
    <property type="molecule type" value="Genomic_DNA"/>
</dbReference>
<dbReference type="Proteomes" id="UP000029640">
    <property type="component" value="Unassembled WGS sequence"/>
</dbReference>
<feature type="region of interest" description="Disordered" evidence="1">
    <location>
        <begin position="65"/>
        <end position="85"/>
    </location>
</feature>
<name>A0A095VQC0_9GAMM</name>
<dbReference type="OrthoDB" id="6402943at2"/>